<name>A0A1J4KY01_9EUKA</name>
<dbReference type="GeneID" id="94831946"/>
<keyword evidence="4" id="KW-1185">Reference proteome</keyword>
<protein>
    <submittedName>
        <fullName evidence="3">Uncharacterized protein</fullName>
    </submittedName>
</protein>
<gene>
    <name evidence="3" type="ORF">TRFO_13431</name>
</gene>
<dbReference type="VEuPathDB" id="TrichDB:TRFO_13431"/>
<organism evidence="3 4">
    <name type="scientific">Tritrichomonas foetus</name>
    <dbReference type="NCBI Taxonomy" id="1144522"/>
    <lineage>
        <taxon>Eukaryota</taxon>
        <taxon>Metamonada</taxon>
        <taxon>Parabasalia</taxon>
        <taxon>Tritrichomonadida</taxon>
        <taxon>Tritrichomonadidae</taxon>
        <taxon>Tritrichomonas</taxon>
    </lineage>
</organism>
<feature type="compositionally biased region" description="Low complexity" evidence="2">
    <location>
        <begin position="49"/>
        <end position="71"/>
    </location>
</feature>
<comment type="caution">
    <text evidence="3">The sequence shown here is derived from an EMBL/GenBank/DDBJ whole genome shotgun (WGS) entry which is preliminary data.</text>
</comment>
<accession>A0A1J4KY01</accession>
<keyword evidence="1" id="KW-0175">Coiled coil</keyword>
<sequence>MSLEFSPTPSSRQSSSRQLASPLRGGGTNIPAIPTFGAISNLPIPNPTPSKNSDDSNNNNAQNSPQKNQSNIPSPPIPRLNFSNMSRSCQSLNLSRAQKPPMNIVPDLSLNLDRVEKASSSAILRQVYICVPWKININQNNTNNNSNKLYNQNNENNNEILDKFISQAFGSQKVHSNSEVVNGSIIIEEDENEQNQILSLQMIDTAYQKVDHTPALIEQTNFEYIHLMGYIEQILADIEKLRAEKEKLKISNEVKKAKIIHAKAETKEFSERAINLKLKLDKFHQRNPRK</sequence>
<dbReference type="RefSeq" id="XP_068369247.1">
    <property type="nucleotide sequence ID" value="XM_068497242.1"/>
</dbReference>
<proteinExistence type="predicted"/>
<dbReference type="EMBL" id="MLAK01000145">
    <property type="protein sequence ID" value="OHT16111.1"/>
    <property type="molecule type" value="Genomic_DNA"/>
</dbReference>
<dbReference type="AlphaFoldDB" id="A0A1J4KY01"/>
<evidence type="ECO:0000256" key="1">
    <source>
        <dbReference type="SAM" id="Coils"/>
    </source>
</evidence>
<evidence type="ECO:0000256" key="2">
    <source>
        <dbReference type="SAM" id="MobiDB-lite"/>
    </source>
</evidence>
<dbReference type="Proteomes" id="UP000179807">
    <property type="component" value="Unassembled WGS sequence"/>
</dbReference>
<reference evidence="3" key="1">
    <citation type="submission" date="2016-10" db="EMBL/GenBank/DDBJ databases">
        <authorList>
            <person name="Benchimol M."/>
            <person name="Almeida L.G."/>
            <person name="Vasconcelos A.T."/>
            <person name="Perreira-Neves A."/>
            <person name="Rosa I.A."/>
            <person name="Tasca T."/>
            <person name="Bogo M.R."/>
            <person name="de Souza W."/>
        </authorList>
    </citation>
    <scope>NUCLEOTIDE SEQUENCE [LARGE SCALE GENOMIC DNA]</scope>
    <source>
        <strain evidence="3">K</strain>
    </source>
</reference>
<feature type="compositionally biased region" description="Low complexity" evidence="2">
    <location>
        <begin position="1"/>
        <end position="23"/>
    </location>
</feature>
<evidence type="ECO:0000313" key="4">
    <source>
        <dbReference type="Proteomes" id="UP000179807"/>
    </source>
</evidence>
<feature type="coiled-coil region" evidence="1">
    <location>
        <begin position="231"/>
        <end position="258"/>
    </location>
</feature>
<evidence type="ECO:0000313" key="3">
    <source>
        <dbReference type="EMBL" id="OHT16111.1"/>
    </source>
</evidence>
<feature type="region of interest" description="Disordered" evidence="2">
    <location>
        <begin position="1"/>
        <end position="84"/>
    </location>
</feature>